<sequence>MAKRHMELLCPILTKQIEVVRDELHQEKYGRTDESSVNRTAALQNRSHQDAVDLILPAHPLHHITIHSTSTHLHVMYLESPYNAPTLPQPPPSQFTQLHSSLFDSFSKTEKAPPSYEIGCLQKEPDWFSFNHHSYAQWSEPIDQSGPFKQSQEEAPRGVTLTSFKHTV</sequence>
<evidence type="ECO:0000313" key="1">
    <source>
        <dbReference type="EMBL" id="KAK2829480.1"/>
    </source>
</evidence>
<keyword evidence="2" id="KW-1185">Reference proteome</keyword>
<accession>A0AA88SD39</accession>
<dbReference type="EMBL" id="JAVHJS010000018">
    <property type="protein sequence ID" value="KAK2829480.1"/>
    <property type="molecule type" value="Genomic_DNA"/>
</dbReference>
<dbReference type="Proteomes" id="UP001187315">
    <property type="component" value="Unassembled WGS sequence"/>
</dbReference>
<organism evidence="1 2">
    <name type="scientific">Tachysurus vachellii</name>
    <name type="common">Darkbarbel catfish</name>
    <name type="synonym">Pelteobagrus vachellii</name>
    <dbReference type="NCBI Taxonomy" id="175792"/>
    <lineage>
        <taxon>Eukaryota</taxon>
        <taxon>Metazoa</taxon>
        <taxon>Chordata</taxon>
        <taxon>Craniata</taxon>
        <taxon>Vertebrata</taxon>
        <taxon>Euteleostomi</taxon>
        <taxon>Actinopterygii</taxon>
        <taxon>Neopterygii</taxon>
        <taxon>Teleostei</taxon>
        <taxon>Ostariophysi</taxon>
        <taxon>Siluriformes</taxon>
        <taxon>Bagridae</taxon>
        <taxon>Tachysurus</taxon>
    </lineage>
</organism>
<dbReference type="AlphaFoldDB" id="A0AA88SD39"/>
<name>A0AA88SD39_TACVA</name>
<proteinExistence type="predicted"/>
<gene>
    <name evidence="1" type="ORF">Q7C36_017470</name>
</gene>
<evidence type="ECO:0000313" key="2">
    <source>
        <dbReference type="Proteomes" id="UP001187315"/>
    </source>
</evidence>
<reference evidence="1" key="1">
    <citation type="submission" date="2023-08" db="EMBL/GenBank/DDBJ databases">
        <title>Pelteobagrus vachellii genome.</title>
        <authorList>
            <person name="Liu H."/>
        </authorList>
    </citation>
    <scope>NUCLEOTIDE SEQUENCE</scope>
    <source>
        <strain evidence="1">PRFRI_2022a</strain>
        <tissue evidence="1">Muscle</tissue>
    </source>
</reference>
<comment type="caution">
    <text evidence="1">The sequence shown here is derived from an EMBL/GenBank/DDBJ whole genome shotgun (WGS) entry which is preliminary data.</text>
</comment>
<protein>
    <submittedName>
        <fullName evidence="1">Uncharacterized protein</fullName>
    </submittedName>
</protein>